<name>A0A7W8EKF8_9ACTN</name>
<dbReference type="EMBL" id="JACHIN010000014">
    <property type="protein sequence ID" value="MBB5082719.1"/>
    <property type="molecule type" value="Genomic_DNA"/>
</dbReference>
<keyword evidence="3" id="KW-1185">Reference proteome</keyword>
<dbReference type="GO" id="GO:0005829">
    <property type="term" value="C:cytosol"/>
    <property type="evidence" value="ECO:0007669"/>
    <property type="project" value="TreeGrafter"/>
</dbReference>
<dbReference type="GO" id="GO:0047527">
    <property type="term" value="F:2,3-dihydroxybenzoate-serine ligase activity"/>
    <property type="evidence" value="ECO:0007669"/>
    <property type="project" value="TreeGrafter"/>
</dbReference>
<comment type="caution">
    <text evidence="2">The sequence shown here is derived from an EMBL/GenBank/DDBJ whole genome shotgun (WGS) entry which is preliminary data.</text>
</comment>
<reference evidence="2 3" key="1">
    <citation type="submission" date="2020-08" db="EMBL/GenBank/DDBJ databases">
        <title>Genomic Encyclopedia of Type Strains, Phase IV (KMG-IV): sequencing the most valuable type-strain genomes for metagenomic binning, comparative biology and taxonomic classification.</title>
        <authorList>
            <person name="Goeker M."/>
        </authorList>
    </citation>
    <scope>NUCLEOTIDE SEQUENCE [LARGE SCALE GENOMIC DNA]</scope>
    <source>
        <strain evidence="2 3">DSM 45385</strain>
    </source>
</reference>
<dbReference type="PANTHER" id="PTHR45527">
    <property type="entry name" value="NONRIBOSOMAL PEPTIDE SYNTHETASE"/>
    <property type="match status" value="1"/>
</dbReference>
<dbReference type="GO" id="GO:0009366">
    <property type="term" value="C:enterobactin synthetase complex"/>
    <property type="evidence" value="ECO:0007669"/>
    <property type="project" value="TreeGrafter"/>
</dbReference>
<dbReference type="PANTHER" id="PTHR45527:SF1">
    <property type="entry name" value="FATTY ACID SYNTHASE"/>
    <property type="match status" value="1"/>
</dbReference>
<dbReference type="RefSeq" id="WP_184971191.1">
    <property type="nucleotide sequence ID" value="NZ_JACHIN010000014.1"/>
</dbReference>
<evidence type="ECO:0000313" key="2">
    <source>
        <dbReference type="EMBL" id="MBB5082719.1"/>
    </source>
</evidence>
<dbReference type="GO" id="GO:0031177">
    <property type="term" value="F:phosphopantetheine binding"/>
    <property type="evidence" value="ECO:0007669"/>
    <property type="project" value="TreeGrafter"/>
</dbReference>
<sequence>MKTAKLCWGQRYMWLRFHQLPPAHRHETHVVLRLGVHEGITLANCRATLTYLARRHEALRTTFHLDGDGDPYQKVDPPGPVRAIEVTTERDGTPSPAEVVEDLSSRPFDLESEWPIRACVITTGGVPKQMVVVLNHLAVDVWTIGELKRELRMQRAGFAGRRPAAIQPVRHQPADLARYEASAEAAVTAARAVAHWENEIAQLPYDLFAARRTRPAGPPARHATLISPALLPASRELAATHRAWPSLIHLTAYTATMAAYTGGDTVGHLSFVGNRDAHPFGDVLTCMFSPTLVRVDCSGDPTFGELLARVSAAFTLAREHAYLPYDEVVELLSREGSRRAHPVRLASEFNFIKQASREYKGTRTAFTSNPVPESWAHTGTDTYVRVDEWKDAVAVSLHAASSVMDGDAVERFLRGFEAVLLAARDDGLRLSEAARLAGFTPPEGETPGCGGARPYLGTSDADPAAEQDLAEIVRQVNGLRKTDLTRSYTLAGGRALRIPRVLAELGAQGWTGLDVCQLAGPTPLRALARRLVPLSTQDRNRLGVVTS</sequence>
<dbReference type="InterPro" id="IPR023213">
    <property type="entry name" value="CAT-like_dom_sf"/>
</dbReference>
<dbReference type="GO" id="GO:0008610">
    <property type="term" value="P:lipid biosynthetic process"/>
    <property type="evidence" value="ECO:0007669"/>
    <property type="project" value="UniProtKB-ARBA"/>
</dbReference>
<feature type="domain" description="Condensation" evidence="1">
    <location>
        <begin position="10"/>
        <end position="426"/>
    </location>
</feature>
<organism evidence="2 3">
    <name type="scientific">Nonomuraea endophytica</name>
    <dbReference type="NCBI Taxonomy" id="714136"/>
    <lineage>
        <taxon>Bacteria</taxon>
        <taxon>Bacillati</taxon>
        <taxon>Actinomycetota</taxon>
        <taxon>Actinomycetes</taxon>
        <taxon>Streptosporangiales</taxon>
        <taxon>Streptosporangiaceae</taxon>
        <taxon>Nonomuraea</taxon>
    </lineage>
</organism>
<proteinExistence type="predicted"/>
<protein>
    <recommendedName>
        <fullName evidence="1">Condensation domain-containing protein</fullName>
    </recommendedName>
</protein>
<dbReference type="AlphaFoldDB" id="A0A7W8EKF8"/>
<dbReference type="GO" id="GO:0009239">
    <property type="term" value="P:enterobactin biosynthetic process"/>
    <property type="evidence" value="ECO:0007669"/>
    <property type="project" value="TreeGrafter"/>
</dbReference>
<dbReference type="Proteomes" id="UP000568380">
    <property type="component" value="Unassembled WGS sequence"/>
</dbReference>
<evidence type="ECO:0000313" key="3">
    <source>
        <dbReference type="Proteomes" id="UP000568380"/>
    </source>
</evidence>
<dbReference type="Gene3D" id="3.30.559.10">
    <property type="entry name" value="Chloramphenicol acetyltransferase-like domain"/>
    <property type="match status" value="1"/>
</dbReference>
<dbReference type="Pfam" id="PF00668">
    <property type="entry name" value="Condensation"/>
    <property type="match status" value="1"/>
</dbReference>
<dbReference type="InterPro" id="IPR001242">
    <property type="entry name" value="Condensation_dom"/>
</dbReference>
<evidence type="ECO:0000259" key="1">
    <source>
        <dbReference type="Pfam" id="PF00668"/>
    </source>
</evidence>
<dbReference type="SUPFAM" id="SSF52777">
    <property type="entry name" value="CoA-dependent acyltransferases"/>
    <property type="match status" value="2"/>
</dbReference>
<dbReference type="GO" id="GO:0043041">
    <property type="term" value="P:amino acid activation for nonribosomal peptide biosynthetic process"/>
    <property type="evidence" value="ECO:0007669"/>
    <property type="project" value="TreeGrafter"/>
</dbReference>
<accession>A0A7W8EKF8</accession>
<gene>
    <name evidence="2" type="ORF">HNR40_008215</name>
</gene>
<dbReference type="Gene3D" id="3.30.559.30">
    <property type="entry name" value="Nonribosomal peptide synthetase, condensation domain"/>
    <property type="match status" value="1"/>
</dbReference>